<feature type="compositionally biased region" description="Pro residues" evidence="5">
    <location>
        <begin position="409"/>
        <end position="422"/>
    </location>
</feature>
<feature type="region of interest" description="Disordered" evidence="5">
    <location>
        <begin position="334"/>
        <end position="365"/>
    </location>
</feature>
<dbReference type="PROSITE" id="PS50011">
    <property type="entry name" value="PROTEIN_KINASE_DOM"/>
    <property type="match status" value="1"/>
</dbReference>
<evidence type="ECO:0000313" key="7">
    <source>
        <dbReference type="EMBL" id="MCV3273118.1"/>
    </source>
</evidence>
<dbReference type="EMBL" id="JALIEB010000012">
    <property type="protein sequence ID" value="MCV3273118.1"/>
    <property type="molecule type" value="Genomic_DNA"/>
</dbReference>
<keyword evidence="1" id="KW-0808">Transferase</keyword>
<evidence type="ECO:0000256" key="3">
    <source>
        <dbReference type="ARBA" id="ARBA00022777"/>
    </source>
</evidence>
<dbReference type="Gene3D" id="1.10.510.10">
    <property type="entry name" value="Transferase(Phosphotransferase) domain 1"/>
    <property type="match status" value="1"/>
</dbReference>
<dbReference type="Gene3D" id="3.30.200.20">
    <property type="entry name" value="Phosphorylase Kinase, domain 1"/>
    <property type="match status" value="1"/>
</dbReference>
<evidence type="ECO:0000256" key="1">
    <source>
        <dbReference type="ARBA" id="ARBA00022679"/>
    </source>
</evidence>
<dbReference type="GO" id="GO:0016301">
    <property type="term" value="F:kinase activity"/>
    <property type="evidence" value="ECO:0007669"/>
    <property type="project" value="UniProtKB-KW"/>
</dbReference>
<dbReference type="PROSITE" id="PS00109">
    <property type="entry name" value="PROTEIN_KINASE_TYR"/>
    <property type="match status" value="1"/>
</dbReference>
<dbReference type="InterPro" id="IPR008266">
    <property type="entry name" value="Tyr_kinase_AS"/>
</dbReference>
<dbReference type="PANTHER" id="PTHR43289">
    <property type="entry name" value="MITOGEN-ACTIVATED PROTEIN KINASE KINASE KINASE 20-RELATED"/>
    <property type="match status" value="1"/>
</dbReference>
<dbReference type="Proteomes" id="UP001208690">
    <property type="component" value="Unassembled WGS sequence"/>
</dbReference>
<dbReference type="CDD" id="cd14014">
    <property type="entry name" value="STKc_PknB_like"/>
    <property type="match status" value="1"/>
</dbReference>
<evidence type="ECO:0000256" key="4">
    <source>
        <dbReference type="ARBA" id="ARBA00022840"/>
    </source>
</evidence>
<feature type="domain" description="Protein kinase" evidence="6">
    <location>
        <begin position="28"/>
        <end position="308"/>
    </location>
</feature>
<name>A0ABT3BHR9_9RHOB</name>
<dbReference type="InterPro" id="IPR011009">
    <property type="entry name" value="Kinase-like_dom_sf"/>
</dbReference>
<evidence type="ECO:0000259" key="6">
    <source>
        <dbReference type="PROSITE" id="PS50011"/>
    </source>
</evidence>
<dbReference type="SUPFAM" id="SSF56112">
    <property type="entry name" value="Protein kinase-like (PK-like)"/>
    <property type="match status" value="1"/>
</dbReference>
<protein>
    <submittedName>
        <fullName evidence="7">Protein kinase</fullName>
    </submittedName>
</protein>
<reference evidence="7 8" key="1">
    <citation type="submission" date="2022-04" db="EMBL/GenBank/DDBJ databases">
        <title>Roseobacter sp. WL0113 is a bacterium isolated from neritic sediment.</title>
        <authorList>
            <person name="Wang L."/>
            <person name="He W."/>
            <person name="Zhang D.-F."/>
        </authorList>
    </citation>
    <scope>NUCLEOTIDE SEQUENCE [LARGE SCALE GENOMIC DNA]</scope>
    <source>
        <strain evidence="7 8">WL0113</strain>
    </source>
</reference>
<feature type="region of interest" description="Disordered" evidence="5">
    <location>
        <begin position="406"/>
        <end position="457"/>
    </location>
</feature>
<accession>A0ABT3BHR9</accession>
<dbReference type="InterPro" id="IPR000719">
    <property type="entry name" value="Prot_kinase_dom"/>
</dbReference>
<gene>
    <name evidence="7" type="ORF">MUB52_16930</name>
</gene>
<comment type="caution">
    <text evidence="7">The sequence shown here is derived from an EMBL/GenBank/DDBJ whole genome shotgun (WGS) entry which is preliminary data.</text>
</comment>
<dbReference type="Pfam" id="PF00069">
    <property type="entry name" value="Pkinase"/>
    <property type="match status" value="1"/>
</dbReference>
<keyword evidence="8" id="KW-1185">Reference proteome</keyword>
<proteinExistence type="predicted"/>
<keyword evidence="3 7" id="KW-0418">Kinase</keyword>
<sequence length="548" mass="59759">MSTHDGTLPPEASSEALAPGSQLLSGQYEIVRYLSSGGFGITYLAKDSLNRTVVIKECFPEAFCSRIKKTVRARTRNYVNDFKSIVALFIREAHALSRLNHKSVVGVHQVFEDNETAYMALDFVDGKDLLEIIESGSPAMSPKQVRRLTLSLLDAIAHVHSQDLLHRDISPDNILVDKSGHPVLIDFGAAREEASRKSRVLSAVLVVKDGYSPQEFYVAGSQQYPCSDLYALAASLSHLISGEAPPNSQARLAALASSQPDLYKPLRGRFPAYDDAFLAAIDKAMSIVPADRVQSAEDWVLMIDHARRAEVARERARDDDAINLTVSNLIQSMQDDGDPARAETPQPEPKRVVAQAAPVQSRPLETKYDEAFLRDLYDDAEDETAARSDAVRDSDVDEMLEELYQGAEPAPPPGADTDPVPPLVSKADTPLPETEQPAAAPPKADTHEPPAPNVPANDPIARLKARATLPPVMSQEEFDAVIAAEQVAPTGRNLRRLATIPVILFAYFFLGHTALQFDNVHAVTVGQIITLGEDYGYWTASRSYTAGG</sequence>
<dbReference type="PANTHER" id="PTHR43289:SF34">
    <property type="entry name" value="SERINE_THREONINE-PROTEIN KINASE YBDM-RELATED"/>
    <property type="match status" value="1"/>
</dbReference>
<keyword evidence="4" id="KW-0067">ATP-binding</keyword>
<organism evidence="7 8">
    <name type="scientific">Roseobacter sinensis</name>
    <dbReference type="NCBI Taxonomy" id="2931391"/>
    <lineage>
        <taxon>Bacteria</taxon>
        <taxon>Pseudomonadati</taxon>
        <taxon>Pseudomonadota</taxon>
        <taxon>Alphaproteobacteria</taxon>
        <taxon>Rhodobacterales</taxon>
        <taxon>Roseobacteraceae</taxon>
        <taxon>Roseobacter</taxon>
    </lineage>
</organism>
<evidence type="ECO:0000256" key="2">
    <source>
        <dbReference type="ARBA" id="ARBA00022741"/>
    </source>
</evidence>
<evidence type="ECO:0000313" key="8">
    <source>
        <dbReference type="Proteomes" id="UP001208690"/>
    </source>
</evidence>
<evidence type="ECO:0000256" key="5">
    <source>
        <dbReference type="SAM" id="MobiDB-lite"/>
    </source>
</evidence>
<keyword evidence="2" id="KW-0547">Nucleotide-binding</keyword>
<dbReference type="RefSeq" id="WP_263845436.1">
    <property type="nucleotide sequence ID" value="NZ_JALIEB010000012.1"/>
</dbReference>